<dbReference type="NCBIfam" id="TIGR02001">
    <property type="entry name" value="gcw_chp"/>
    <property type="match status" value="1"/>
</dbReference>
<dbReference type="InterPro" id="IPR010239">
    <property type="entry name" value="CHP02001"/>
</dbReference>
<accession>A0A3B0XJA9</accession>
<dbReference type="AlphaFoldDB" id="A0A3B0XJA9"/>
<name>A0A3B0XJA9_9ZZZZ</name>
<reference evidence="1" key="1">
    <citation type="submission" date="2018-06" db="EMBL/GenBank/DDBJ databases">
        <authorList>
            <person name="Zhirakovskaya E."/>
        </authorList>
    </citation>
    <scope>NUCLEOTIDE SEQUENCE</scope>
</reference>
<dbReference type="Pfam" id="PF09694">
    <property type="entry name" value="Gcw_chp"/>
    <property type="match status" value="1"/>
</dbReference>
<protein>
    <submittedName>
        <fullName evidence="1">Uncharacterized protein</fullName>
    </submittedName>
</protein>
<sequence>MMKVSRFVLSAAVFSVMMGASGVSVAGVSVNLGVASQYYFRGVQQTTGAAAQGGVDYTHDSGLHAGVWGSNVGGHEVADPASADDDPLGIEVDYYFGYRGKLKDFSYDAGYTLYTYTGDFDTQYSEINLGAGYGMFGFEFSAGTHDVPNGVDEDYTFTALSFEYEGIAATYGVWGNDFDGAYFELGYVHEMNEIEFGISLINGDAENNIKNVATDGTALVITIGKEFDL</sequence>
<proteinExistence type="predicted"/>
<evidence type="ECO:0000313" key="1">
    <source>
        <dbReference type="EMBL" id="VAW63207.1"/>
    </source>
</evidence>
<gene>
    <name evidence="1" type="ORF">MNBD_GAMMA11-2322</name>
</gene>
<dbReference type="EMBL" id="UOFG01000196">
    <property type="protein sequence ID" value="VAW63207.1"/>
    <property type="molecule type" value="Genomic_DNA"/>
</dbReference>
<organism evidence="1">
    <name type="scientific">hydrothermal vent metagenome</name>
    <dbReference type="NCBI Taxonomy" id="652676"/>
    <lineage>
        <taxon>unclassified sequences</taxon>
        <taxon>metagenomes</taxon>
        <taxon>ecological metagenomes</taxon>
    </lineage>
</organism>